<evidence type="ECO:0008006" key="4">
    <source>
        <dbReference type="Google" id="ProtNLM"/>
    </source>
</evidence>
<dbReference type="InterPro" id="IPR007263">
    <property type="entry name" value="DCC1-like"/>
</dbReference>
<gene>
    <name evidence="2" type="ordered locus">Dshi_2624</name>
</gene>
<feature type="transmembrane region" description="Helical" evidence="1">
    <location>
        <begin position="97"/>
        <end position="116"/>
    </location>
</feature>
<dbReference type="AlphaFoldDB" id="A8LI23"/>
<proteinExistence type="predicted"/>
<feature type="transmembrane region" description="Helical" evidence="1">
    <location>
        <begin position="67"/>
        <end position="85"/>
    </location>
</feature>
<name>A8LI23_DINSH</name>
<keyword evidence="3" id="KW-1185">Reference proteome</keyword>
<dbReference type="OrthoDB" id="9801773at2"/>
<keyword evidence="1" id="KW-1133">Transmembrane helix</keyword>
<keyword evidence="1" id="KW-0812">Transmembrane</keyword>
<accession>A8LI23</accession>
<organism evidence="2 3">
    <name type="scientific">Dinoroseobacter shibae (strain DSM 16493 / NCIMB 14021 / DFL 12)</name>
    <dbReference type="NCBI Taxonomy" id="398580"/>
    <lineage>
        <taxon>Bacteria</taxon>
        <taxon>Pseudomonadati</taxon>
        <taxon>Pseudomonadota</taxon>
        <taxon>Alphaproteobacteria</taxon>
        <taxon>Rhodobacterales</taxon>
        <taxon>Roseobacteraceae</taxon>
        <taxon>Dinoroseobacter</taxon>
    </lineage>
</organism>
<protein>
    <recommendedName>
        <fullName evidence="4">Thiol-disulphide oxidoreductase DCC</fullName>
    </recommendedName>
</protein>
<dbReference type="GO" id="GO:0015035">
    <property type="term" value="F:protein-disulfide reductase activity"/>
    <property type="evidence" value="ECO:0007669"/>
    <property type="project" value="InterPro"/>
</dbReference>
<dbReference type="Proteomes" id="UP000006833">
    <property type="component" value="Chromosome"/>
</dbReference>
<evidence type="ECO:0000313" key="2">
    <source>
        <dbReference type="EMBL" id="ABV94357.1"/>
    </source>
</evidence>
<dbReference type="HOGENOM" id="CLU_086500_3_0_5"/>
<evidence type="ECO:0000256" key="1">
    <source>
        <dbReference type="SAM" id="Phobius"/>
    </source>
</evidence>
<dbReference type="EMBL" id="CP000830">
    <property type="protein sequence ID" value="ABV94357.1"/>
    <property type="molecule type" value="Genomic_DNA"/>
</dbReference>
<reference evidence="3" key="1">
    <citation type="journal article" date="2010" name="ISME J.">
        <title>The complete genome sequence of the algal symbiont Dinoroseobacter shibae: a hitchhiker's guide to life in the sea.</title>
        <authorList>
            <person name="Wagner-Dobler I."/>
            <person name="Ballhausen B."/>
            <person name="Berger M."/>
            <person name="Brinkhoff T."/>
            <person name="Buchholz I."/>
            <person name="Bunk B."/>
            <person name="Cypionka H."/>
            <person name="Daniel R."/>
            <person name="Drepper T."/>
            <person name="Gerdts G."/>
            <person name="Hahnke S."/>
            <person name="Han C."/>
            <person name="Jahn D."/>
            <person name="Kalhoefer D."/>
            <person name="Kiss H."/>
            <person name="Klenk H.P."/>
            <person name="Kyrpides N."/>
            <person name="Liebl W."/>
            <person name="Liesegang H."/>
            <person name="Meincke L."/>
            <person name="Pati A."/>
            <person name="Petersen J."/>
            <person name="Piekarski T."/>
            <person name="Pommerenke C."/>
            <person name="Pradella S."/>
            <person name="Pukall R."/>
            <person name="Rabus R."/>
            <person name="Stackebrandt E."/>
            <person name="Thole S."/>
            <person name="Thompson L."/>
            <person name="Tielen P."/>
            <person name="Tomasch J."/>
            <person name="von Jan M."/>
            <person name="Wanphrut N."/>
            <person name="Wichels A."/>
            <person name="Zech H."/>
            <person name="Simon M."/>
        </authorList>
    </citation>
    <scope>NUCLEOTIDE SEQUENCE [LARGE SCALE GENOMIC DNA]</scope>
    <source>
        <strain evidence="3">DSM 16493 / NCIMB 14021 / DFL 12</strain>
    </source>
</reference>
<evidence type="ECO:0000313" key="3">
    <source>
        <dbReference type="Proteomes" id="UP000006833"/>
    </source>
</evidence>
<dbReference type="eggNOG" id="COG3011">
    <property type="taxonomic scope" value="Bacteria"/>
</dbReference>
<dbReference type="Pfam" id="PF04134">
    <property type="entry name" value="DCC1-like"/>
    <property type="match status" value="1"/>
</dbReference>
<sequence>MSTEHTPPSDTETAVLYNAACPVCRFEIDHYADYAGREALPIRFEDLNATDMDRWGLTRDEAARRLYVLKAGVLLSGIPAFVALWREMPKYRWLARIVALPGIHCFASVTYDRVIAPILYHWQRRRYAGAEKSGKHAPTR</sequence>
<dbReference type="KEGG" id="dsh:Dshi_2624"/>
<dbReference type="RefSeq" id="WP_012179285.1">
    <property type="nucleotide sequence ID" value="NC_009952.1"/>
</dbReference>
<keyword evidence="1" id="KW-0472">Membrane</keyword>
<dbReference type="STRING" id="398580.Dshi_2624"/>